<dbReference type="EMBL" id="CADCUY010000176">
    <property type="protein sequence ID" value="CAA9400086.1"/>
    <property type="molecule type" value="Genomic_DNA"/>
</dbReference>
<dbReference type="SUPFAM" id="SSF55874">
    <property type="entry name" value="ATPase domain of HSP90 chaperone/DNA topoisomerase II/histidine kinase"/>
    <property type="match status" value="1"/>
</dbReference>
<name>A0A6J4P047_9ACTN</name>
<dbReference type="InterPro" id="IPR036890">
    <property type="entry name" value="HATPase_C_sf"/>
</dbReference>
<sequence>MAGVCDVRHGVGRVGVVRTPLTRRWTRSVRTLMTDSCSVRSRLPADTRAPSMARSLLDRAGCTGQHAGVRDRARLLVSELVTNAVRHGAAPVSIEIACDRSAALAVRVTDGGRGRPALRSSTGGASALDRHGGWGLVLVDLLSDEWGVDEAAPGKTVWFRLHRLRASPVRPPR</sequence>
<evidence type="ECO:0000256" key="1">
    <source>
        <dbReference type="ARBA" id="ARBA00022527"/>
    </source>
</evidence>
<accession>A0A6J4P047</accession>
<dbReference type="InterPro" id="IPR003594">
    <property type="entry name" value="HATPase_dom"/>
</dbReference>
<keyword evidence="1" id="KW-0723">Serine/threonine-protein kinase</keyword>
<reference evidence="3" key="1">
    <citation type="submission" date="2020-02" db="EMBL/GenBank/DDBJ databases">
        <authorList>
            <person name="Meier V. D."/>
        </authorList>
    </citation>
    <scope>NUCLEOTIDE SEQUENCE</scope>
    <source>
        <strain evidence="3">AVDCRST_MAG35</strain>
    </source>
</reference>
<feature type="domain" description="Histidine kinase/HSP90-like ATPase" evidence="2">
    <location>
        <begin position="51"/>
        <end position="160"/>
    </location>
</feature>
<dbReference type="PANTHER" id="PTHR35526">
    <property type="entry name" value="ANTI-SIGMA-F FACTOR RSBW-RELATED"/>
    <property type="match status" value="1"/>
</dbReference>
<dbReference type="Gene3D" id="3.30.565.10">
    <property type="entry name" value="Histidine kinase-like ATPase, C-terminal domain"/>
    <property type="match status" value="1"/>
</dbReference>
<dbReference type="Pfam" id="PF13581">
    <property type="entry name" value="HATPase_c_2"/>
    <property type="match status" value="1"/>
</dbReference>
<keyword evidence="1" id="KW-0418">Kinase</keyword>
<keyword evidence="1" id="KW-0808">Transferase</keyword>
<dbReference type="InterPro" id="IPR050267">
    <property type="entry name" value="Anti-sigma-factor_SerPK"/>
</dbReference>
<protein>
    <recommendedName>
        <fullName evidence="2">Histidine kinase/HSP90-like ATPase domain-containing protein</fullName>
    </recommendedName>
</protein>
<dbReference type="AlphaFoldDB" id="A0A6J4P047"/>
<proteinExistence type="predicted"/>
<dbReference type="GO" id="GO:0004674">
    <property type="term" value="F:protein serine/threonine kinase activity"/>
    <property type="evidence" value="ECO:0007669"/>
    <property type="project" value="UniProtKB-KW"/>
</dbReference>
<evidence type="ECO:0000259" key="2">
    <source>
        <dbReference type="Pfam" id="PF13581"/>
    </source>
</evidence>
<gene>
    <name evidence="3" type="ORF">AVDCRST_MAG35-858</name>
</gene>
<organism evidence="3">
    <name type="scientific">uncultured Quadrisphaera sp</name>
    <dbReference type="NCBI Taxonomy" id="904978"/>
    <lineage>
        <taxon>Bacteria</taxon>
        <taxon>Bacillati</taxon>
        <taxon>Actinomycetota</taxon>
        <taxon>Actinomycetes</taxon>
        <taxon>Kineosporiales</taxon>
        <taxon>Kineosporiaceae</taxon>
        <taxon>Quadrisphaera</taxon>
        <taxon>environmental samples</taxon>
    </lineage>
</organism>
<dbReference type="PANTHER" id="PTHR35526:SF3">
    <property type="entry name" value="ANTI-SIGMA-F FACTOR RSBW"/>
    <property type="match status" value="1"/>
</dbReference>
<dbReference type="CDD" id="cd16936">
    <property type="entry name" value="HATPase_RsbW-like"/>
    <property type="match status" value="1"/>
</dbReference>
<evidence type="ECO:0000313" key="3">
    <source>
        <dbReference type="EMBL" id="CAA9400086.1"/>
    </source>
</evidence>